<protein>
    <submittedName>
        <fullName evidence="3">DUF4389 domain-containing protein</fullName>
    </submittedName>
</protein>
<reference evidence="3" key="1">
    <citation type="submission" date="2020-09" db="EMBL/GenBank/DDBJ databases">
        <title>Novel species in genus Aeromicrobium.</title>
        <authorList>
            <person name="Zhang G."/>
        </authorList>
    </citation>
    <scope>NUCLEOTIDE SEQUENCE</scope>
    <source>
        <strain evidence="3">Zg-636</strain>
    </source>
</reference>
<organism evidence="3 4">
    <name type="scientific">Aeromicrobium senzhongii</name>
    <dbReference type="NCBI Taxonomy" id="2663859"/>
    <lineage>
        <taxon>Bacteria</taxon>
        <taxon>Bacillati</taxon>
        <taxon>Actinomycetota</taxon>
        <taxon>Actinomycetes</taxon>
        <taxon>Propionibacteriales</taxon>
        <taxon>Nocardioidaceae</taxon>
        <taxon>Aeromicrobium</taxon>
    </lineage>
</organism>
<keyword evidence="2" id="KW-0472">Membrane</keyword>
<evidence type="ECO:0000256" key="1">
    <source>
        <dbReference type="SAM" id="MobiDB-lite"/>
    </source>
</evidence>
<dbReference type="Proteomes" id="UP000620591">
    <property type="component" value="Unassembled WGS sequence"/>
</dbReference>
<feature type="region of interest" description="Disordered" evidence="1">
    <location>
        <begin position="231"/>
        <end position="252"/>
    </location>
</feature>
<dbReference type="RefSeq" id="WP_187768815.1">
    <property type="nucleotide sequence ID" value="NZ_JACTVM010000001.1"/>
</dbReference>
<keyword evidence="2" id="KW-0812">Transmembrane</keyword>
<feature type="transmembrane region" description="Helical" evidence="2">
    <location>
        <begin position="173"/>
        <end position="192"/>
    </location>
</feature>
<dbReference type="EMBL" id="JACTVM010000001">
    <property type="protein sequence ID" value="MBC9225709.1"/>
    <property type="molecule type" value="Genomic_DNA"/>
</dbReference>
<sequence length="492" mass="53791">MTVTPEGPRAPEETVTAPPAASSYYPVHVEGDLDPHLSRGLWIVKWILLIPHYIVLAFLWMAFWITTVLAFFAILITGRFPRSLFDFNVGVLRWSWRVAFYGFHALGTDRYPPFTLAERPDYPARLWVDYPERLSRGLVLVKWWLLAIPHFVVVALLQGTWGGTTLGGDRYPLIGLGLIGLLVLVAAFVLLFKGHYPRRLFDLVVGLDRWLYRVAGYVCLMTDRYPPFALDQGGREPAPTNDPTPTGEPVPVHTRARWSAGRAIPLVVGSVLVMTSLVIASVALVITVFDVAAEDEDGFWMTTHEPLRSNSFAIASESLRLHLDGEAAQLPEAITGDVRLNADSVTGRPIFVGIGPSADVDRYLAGVGHDTLVGLDDQDDEAKYRVTTGGPPRTAPNGEGFWDVQDAGVQDVQITWAPKDGDWTVVVMNADGAPVVDTRIAAGAEFPIVAASAVALWVTAGLALLLGIVLIAVSIWIVARDLGRQADERSTT</sequence>
<gene>
    <name evidence="3" type="ORF">IBG24_05205</name>
</gene>
<feature type="transmembrane region" description="Helical" evidence="2">
    <location>
        <begin position="263"/>
        <end position="289"/>
    </location>
</feature>
<feature type="transmembrane region" description="Helical" evidence="2">
    <location>
        <begin position="143"/>
        <end position="161"/>
    </location>
</feature>
<dbReference type="InterPro" id="IPR025498">
    <property type="entry name" value="DUF4389"/>
</dbReference>
<feature type="transmembrane region" description="Helical" evidence="2">
    <location>
        <begin position="50"/>
        <end position="76"/>
    </location>
</feature>
<name>A0A8I0EUC8_9ACTN</name>
<dbReference type="AlphaFoldDB" id="A0A8I0EUC8"/>
<comment type="caution">
    <text evidence="3">The sequence shown here is derived from an EMBL/GenBank/DDBJ whole genome shotgun (WGS) entry which is preliminary data.</text>
</comment>
<evidence type="ECO:0000313" key="3">
    <source>
        <dbReference type="EMBL" id="MBC9225709.1"/>
    </source>
</evidence>
<proteinExistence type="predicted"/>
<dbReference type="Pfam" id="PF14333">
    <property type="entry name" value="DUF4389"/>
    <property type="match status" value="2"/>
</dbReference>
<accession>A0A8I0EUC8</accession>
<feature type="transmembrane region" description="Helical" evidence="2">
    <location>
        <begin position="454"/>
        <end position="479"/>
    </location>
</feature>
<evidence type="ECO:0000313" key="4">
    <source>
        <dbReference type="Proteomes" id="UP000620591"/>
    </source>
</evidence>
<keyword evidence="2" id="KW-1133">Transmembrane helix</keyword>
<evidence type="ECO:0000256" key="2">
    <source>
        <dbReference type="SAM" id="Phobius"/>
    </source>
</evidence>